<dbReference type="RefSeq" id="WP_150678690.1">
    <property type="nucleotide sequence ID" value="NZ_CABPSK010000001.1"/>
</dbReference>
<evidence type="ECO:0000313" key="1">
    <source>
        <dbReference type="EMBL" id="VVD86137.1"/>
    </source>
</evidence>
<dbReference type="Pfam" id="PF17164">
    <property type="entry name" value="DUF5122"/>
    <property type="match status" value="2"/>
</dbReference>
<dbReference type="InterPro" id="IPR011041">
    <property type="entry name" value="Quinoprot_gluc/sorb_DH_b-prop"/>
</dbReference>
<gene>
    <name evidence="1" type="ORF">PPN31114_01410</name>
</gene>
<keyword evidence="2" id="KW-1185">Reference proteome</keyword>
<dbReference type="Gene3D" id="2.80.10.50">
    <property type="match status" value="3"/>
</dbReference>
<sequence>MNQTLRAGDIDPSFGNGGQVTVTGMVGVSVLRPDQKIVTVATLWEGIGVQVYRNLPDGTPDPLFGADGKLIHFPHTGVSFYNVTGCALQSDGKIIVFGHLHGPGISRKILLARLHEEGEVDTSFGNAGYTLVRLEDTQSDDAQSVAVLPDDRIVMSVWGDIQSGVGYGALVQLAADGTFDPSFGKVGISLDVPPQVHFLNISPQRDGTLLLCGYAGVDPQAMQPVASRYDRGGKPLPSFGDNGHRFFDYLEAYPGTLFWQALSLVTLSDGKILMAGLVSPPVRNQTAWLTRLQADGATDMAFNDGQLVITTTGYREDRHILQADGKIVMQGKNLSENSSVIERRMPDGSRDPTFGDGGLAFITPAKGSVIMSGASAMLQADGKLLLSLRVGSAATRTPDGFFGMLLTRYLL</sequence>
<dbReference type="InterPro" id="IPR013431">
    <property type="entry name" value="Delta_60_rpt"/>
</dbReference>
<accession>A0A5E4TE93</accession>
<protein>
    <recommendedName>
        <fullName evidence="3">Delta-60 repeat domain-containing protein</fullName>
    </recommendedName>
</protein>
<evidence type="ECO:0008006" key="3">
    <source>
        <dbReference type="Google" id="ProtNLM"/>
    </source>
</evidence>
<evidence type="ECO:0000313" key="2">
    <source>
        <dbReference type="Proteomes" id="UP000366945"/>
    </source>
</evidence>
<dbReference type="AlphaFoldDB" id="A0A5E4TE93"/>
<proteinExistence type="predicted"/>
<reference evidence="1 2" key="1">
    <citation type="submission" date="2019-08" db="EMBL/GenBank/DDBJ databases">
        <authorList>
            <person name="Peeters C."/>
        </authorList>
    </citation>
    <scope>NUCLEOTIDE SEQUENCE [LARGE SCALE GENOMIC DNA]</scope>
    <source>
        <strain evidence="1 2">LMG 31114</strain>
    </source>
</reference>
<dbReference type="EMBL" id="CABPSK010000001">
    <property type="protein sequence ID" value="VVD86137.1"/>
    <property type="molecule type" value="Genomic_DNA"/>
</dbReference>
<dbReference type="OrthoDB" id="6876366at2"/>
<name>A0A5E4TE93_9BURK</name>
<dbReference type="SUPFAM" id="SSF50952">
    <property type="entry name" value="Soluble quinoprotein glucose dehydrogenase"/>
    <property type="match status" value="1"/>
</dbReference>
<dbReference type="Proteomes" id="UP000366945">
    <property type="component" value="Unassembled WGS sequence"/>
</dbReference>
<dbReference type="NCBIfam" id="TIGR02608">
    <property type="entry name" value="delta_60_rpt"/>
    <property type="match status" value="4"/>
</dbReference>
<organism evidence="1 2">
    <name type="scientific">Pandoraea pneumonica</name>
    <dbReference type="NCBI Taxonomy" id="2508299"/>
    <lineage>
        <taxon>Bacteria</taxon>
        <taxon>Pseudomonadati</taxon>
        <taxon>Pseudomonadota</taxon>
        <taxon>Betaproteobacteria</taxon>
        <taxon>Burkholderiales</taxon>
        <taxon>Burkholderiaceae</taxon>
        <taxon>Pandoraea</taxon>
    </lineage>
</organism>
<dbReference type="GeneID" id="300403464"/>